<dbReference type="EMBL" id="VOHE01000004">
    <property type="protein sequence ID" value="TWT18925.1"/>
    <property type="molecule type" value="Genomic_DNA"/>
</dbReference>
<feature type="transmembrane region" description="Helical" evidence="2">
    <location>
        <begin position="45"/>
        <end position="67"/>
    </location>
</feature>
<evidence type="ECO:0008006" key="5">
    <source>
        <dbReference type="Google" id="ProtNLM"/>
    </source>
</evidence>
<keyword evidence="4" id="KW-1185">Reference proteome</keyword>
<organism evidence="3 4">
    <name type="scientific">Luteimonas wenzhouensis</name>
    <dbReference type="NCBI Taxonomy" id="2599615"/>
    <lineage>
        <taxon>Bacteria</taxon>
        <taxon>Pseudomonadati</taxon>
        <taxon>Pseudomonadota</taxon>
        <taxon>Gammaproteobacteria</taxon>
        <taxon>Lysobacterales</taxon>
        <taxon>Lysobacteraceae</taxon>
        <taxon>Luteimonas</taxon>
    </lineage>
</organism>
<gene>
    <name evidence="3" type="ORF">FQY79_09860</name>
</gene>
<dbReference type="AlphaFoldDB" id="A0A5C5U078"/>
<keyword evidence="2" id="KW-1133">Transmembrane helix</keyword>
<feature type="transmembrane region" description="Helical" evidence="2">
    <location>
        <begin position="20"/>
        <end position="38"/>
    </location>
</feature>
<sequence length="114" mass="12197">MTRSANLQTSTDPLRLVEAALLGLLFLAAVAVLSLPAARTASAQLGWVSLWLLGLPAAALAMARWLAWSRLRTVDTPAPAAMAPARRRRASVVPARRRAAPRRQARPLAVGLSR</sequence>
<comment type="caution">
    <text evidence="3">The sequence shown here is derived from an EMBL/GenBank/DDBJ whole genome shotgun (WGS) entry which is preliminary data.</text>
</comment>
<keyword evidence="2" id="KW-0472">Membrane</keyword>
<protein>
    <recommendedName>
        <fullName evidence="5">Transmembrane protein</fullName>
    </recommendedName>
</protein>
<feature type="compositionally biased region" description="Basic residues" evidence="1">
    <location>
        <begin position="85"/>
        <end position="105"/>
    </location>
</feature>
<feature type="region of interest" description="Disordered" evidence="1">
    <location>
        <begin position="80"/>
        <end position="114"/>
    </location>
</feature>
<evidence type="ECO:0000313" key="3">
    <source>
        <dbReference type="EMBL" id="TWT18925.1"/>
    </source>
</evidence>
<dbReference type="RefSeq" id="WP_146312744.1">
    <property type="nucleotide sequence ID" value="NZ_VOHE01000004.1"/>
</dbReference>
<proteinExistence type="predicted"/>
<name>A0A5C5U078_9GAMM</name>
<keyword evidence="2" id="KW-0812">Transmembrane</keyword>
<evidence type="ECO:0000256" key="2">
    <source>
        <dbReference type="SAM" id="Phobius"/>
    </source>
</evidence>
<dbReference type="Proteomes" id="UP000315949">
    <property type="component" value="Unassembled WGS sequence"/>
</dbReference>
<evidence type="ECO:0000313" key="4">
    <source>
        <dbReference type="Proteomes" id="UP000315949"/>
    </source>
</evidence>
<accession>A0A5C5U078</accession>
<reference evidence="3 4" key="1">
    <citation type="submission" date="2019-07" db="EMBL/GenBank/DDBJ databases">
        <title>Luteimonas sp. YD-1 nov., isolated from acidic soil.</title>
        <authorList>
            <person name="Zhou J."/>
        </authorList>
    </citation>
    <scope>NUCLEOTIDE SEQUENCE [LARGE SCALE GENOMIC DNA]</scope>
    <source>
        <strain evidence="3 4">YD-1</strain>
    </source>
</reference>
<evidence type="ECO:0000256" key="1">
    <source>
        <dbReference type="SAM" id="MobiDB-lite"/>
    </source>
</evidence>